<dbReference type="InterPro" id="IPR011034">
    <property type="entry name" value="Formyl_transferase-like_C_sf"/>
</dbReference>
<feature type="domain" description="Formyl transferase C-terminal" evidence="6">
    <location>
        <begin position="230"/>
        <end position="333"/>
    </location>
</feature>
<evidence type="ECO:0000256" key="3">
    <source>
        <dbReference type="ARBA" id="ARBA00022679"/>
    </source>
</evidence>
<comment type="similarity">
    <text evidence="1">Belongs to the Fmt family.</text>
</comment>
<organism evidence="7">
    <name type="scientific">Arcella intermedia</name>
    <dbReference type="NCBI Taxonomy" id="1963864"/>
    <lineage>
        <taxon>Eukaryota</taxon>
        <taxon>Amoebozoa</taxon>
        <taxon>Tubulinea</taxon>
        <taxon>Elardia</taxon>
        <taxon>Arcellinida</taxon>
        <taxon>Sphaerothecina</taxon>
        <taxon>Arcellidae</taxon>
        <taxon>Arcella</taxon>
    </lineage>
</organism>
<feature type="domain" description="Formyl transferase N-terminal" evidence="5">
    <location>
        <begin position="98"/>
        <end position="199"/>
    </location>
</feature>
<keyword evidence="4" id="KW-0648">Protein biosynthesis</keyword>
<dbReference type="EC" id="2.1.2.9" evidence="2"/>
<dbReference type="GO" id="GO:0004479">
    <property type="term" value="F:methionyl-tRNA formyltransferase activity"/>
    <property type="evidence" value="ECO:0007669"/>
    <property type="project" value="UniProtKB-EC"/>
</dbReference>
<dbReference type="SUPFAM" id="SSF53328">
    <property type="entry name" value="Formyltransferase"/>
    <property type="match status" value="1"/>
</dbReference>
<evidence type="ECO:0000256" key="2">
    <source>
        <dbReference type="ARBA" id="ARBA00012261"/>
    </source>
</evidence>
<evidence type="ECO:0000313" key="7">
    <source>
        <dbReference type="EMBL" id="NDV33262.1"/>
    </source>
</evidence>
<dbReference type="PANTHER" id="PTHR11138">
    <property type="entry name" value="METHIONYL-TRNA FORMYLTRANSFERASE"/>
    <property type="match status" value="1"/>
</dbReference>
<dbReference type="GO" id="GO:0005739">
    <property type="term" value="C:mitochondrion"/>
    <property type="evidence" value="ECO:0007669"/>
    <property type="project" value="TreeGrafter"/>
</dbReference>
<dbReference type="Pfam" id="PF02911">
    <property type="entry name" value="Formyl_trans_C"/>
    <property type="match status" value="1"/>
</dbReference>
<dbReference type="Gene3D" id="3.40.50.12230">
    <property type="match status" value="1"/>
</dbReference>
<evidence type="ECO:0000259" key="6">
    <source>
        <dbReference type="Pfam" id="PF02911"/>
    </source>
</evidence>
<dbReference type="CDD" id="cd08646">
    <property type="entry name" value="FMT_core_Met-tRNA-FMT_N"/>
    <property type="match status" value="1"/>
</dbReference>
<dbReference type="SUPFAM" id="SSF50486">
    <property type="entry name" value="FMT C-terminal domain-like"/>
    <property type="match status" value="1"/>
</dbReference>
<reference evidence="7" key="1">
    <citation type="journal article" date="2020" name="J. Eukaryot. Microbiol.">
        <title>De novo Sequencing, Assembly and Annotation of the Transcriptome for the Free-Living Testate Amoeba Arcella intermedia.</title>
        <authorList>
            <person name="Ribeiro G.M."/>
            <person name="Porfirio-Sousa A.L."/>
            <person name="Maurer-Alcala X.X."/>
            <person name="Katz L.A."/>
            <person name="Lahr D.J.G."/>
        </authorList>
    </citation>
    <scope>NUCLEOTIDE SEQUENCE</scope>
</reference>
<dbReference type="InterPro" id="IPR041711">
    <property type="entry name" value="Met-tRNA-FMT_N"/>
</dbReference>
<protein>
    <recommendedName>
        <fullName evidence="2">methionyl-tRNA formyltransferase</fullName>
        <ecNumber evidence="2">2.1.2.9</ecNumber>
    </recommendedName>
</protein>
<evidence type="ECO:0000259" key="5">
    <source>
        <dbReference type="Pfam" id="PF00551"/>
    </source>
</evidence>
<dbReference type="Pfam" id="PF00551">
    <property type="entry name" value="Formyl_trans_N"/>
    <property type="match status" value="1"/>
</dbReference>
<dbReference type="EMBL" id="GIBP01004293">
    <property type="protein sequence ID" value="NDV33262.1"/>
    <property type="molecule type" value="Transcribed_RNA"/>
</dbReference>
<evidence type="ECO:0000256" key="4">
    <source>
        <dbReference type="ARBA" id="ARBA00022917"/>
    </source>
</evidence>
<evidence type="ECO:0000256" key="1">
    <source>
        <dbReference type="ARBA" id="ARBA00010699"/>
    </source>
</evidence>
<sequence length="352" mass="39364">MGGGKKGQAKNLLCCFQKRFTNSKGYKVLFFGSDNVSLPTLKALKEASKTDLVSKLEVVTSKSQDTPKGTKVFEWCQSSMVPVHFWPLSFPSEGPNSFDFDIGVVVSFGYFIPKELIYKFPKQMINMHPSLLPKYRGANPIGYTLLNNDPKGGVSIITLHPTEFDKGKILLSEEIDIPTTTTYPELEKQLAQLGASKVIQLLQNFDEYSAKAVEQEAVDGKLYPYSKKFTTSHGNVQWPALTAMEAYGRWRSMPSKTYTFLNTRFIKLVKLQYPDPAHIPPHITSKAGPPGSISFDKETDLLYVKCKEGWIGVESLQLAGKPVYSARIFSNGFQLRREGHGEIFNEVGEVPK</sequence>
<dbReference type="InterPro" id="IPR005793">
    <property type="entry name" value="Formyl_trans_C"/>
</dbReference>
<name>A0A6B2L8B3_9EUKA</name>
<dbReference type="PANTHER" id="PTHR11138:SF5">
    <property type="entry name" value="METHIONYL-TRNA FORMYLTRANSFERASE, MITOCHONDRIAL"/>
    <property type="match status" value="1"/>
</dbReference>
<accession>A0A6B2L8B3</accession>
<proteinExistence type="inferred from homology"/>
<dbReference type="InterPro" id="IPR002376">
    <property type="entry name" value="Formyl_transf_N"/>
</dbReference>
<keyword evidence="3" id="KW-0808">Transferase</keyword>
<dbReference type="AlphaFoldDB" id="A0A6B2L8B3"/>
<dbReference type="InterPro" id="IPR036477">
    <property type="entry name" value="Formyl_transf_N_sf"/>
</dbReference>